<evidence type="ECO:0000313" key="1">
    <source>
        <dbReference type="EMBL" id="OCK73934.1"/>
    </source>
</evidence>
<evidence type="ECO:0000313" key="2">
    <source>
        <dbReference type="Proteomes" id="UP000250266"/>
    </source>
</evidence>
<gene>
    <name evidence="1" type="ORF">K432DRAFT_311744</name>
</gene>
<feature type="non-terminal residue" evidence="1">
    <location>
        <position position="1"/>
    </location>
</feature>
<dbReference type="EMBL" id="KV745611">
    <property type="protein sequence ID" value="OCK73934.1"/>
    <property type="molecule type" value="Genomic_DNA"/>
</dbReference>
<dbReference type="Proteomes" id="UP000250266">
    <property type="component" value="Unassembled WGS sequence"/>
</dbReference>
<sequence length="50" mass="5802">VVKKGITAHNNYNYNETGFRIRYAKPAKMITRHPNRRNIILSLDNRSGCV</sequence>
<reference evidence="1 2" key="1">
    <citation type="journal article" date="2016" name="Nat. Commun.">
        <title>Ectomycorrhizal ecology is imprinted in the genome of the dominant symbiotic fungus Cenococcum geophilum.</title>
        <authorList>
            <consortium name="DOE Joint Genome Institute"/>
            <person name="Peter M."/>
            <person name="Kohler A."/>
            <person name="Ohm R.A."/>
            <person name="Kuo A."/>
            <person name="Krutzmann J."/>
            <person name="Morin E."/>
            <person name="Arend M."/>
            <person name="Barry K.W."/>
            <person name="Binder M."/>
            <person name="Choi C."/>
            <person name="Clum A."/>
            <person name="Copeland A."/>
            <person name="Grisel N."/>
            <person name="Haridas S."/>
            <person name="Kipfer T."/>
            <person name="LaButti K."/>
            <person name="Lindquist E."/>
            <person name="Lipzen A."/>
            <person name="Maire R."/>
            <person name="Meier B."/>
            <person name="Mihaltcheva S."/>
            <person name="Molinier V."/>
            <person name="Murat C."/>
            <person name="Poggeler S."/>
            <person name="Quandt C.A."/>
            <person name="Sperisen C."/>
            <person name="Tritt A."/>
            <person name="Tisserant E."/>
            <person name="Crous P.W."/>
            <person name="Henrissat B."/>
            <person name="Nehls U."/>
            <person name="Egli S."/>
            <person name="Spatafora J.W."/>
            <person name="Grigoriev I.V."/>
            <person name="Martin F.M."/>
        </authorList>
    </citation>
    <scope>NUCLEOTIDE SEQUENCE [LARGE SCALE GENOMIC DNA]</scope>
    <source>
        <strain evidence="1 2">CBS 459.81</strain>
    </source>
</reference>
<dbReference type="AlphaFoldDB" id="A0A8E2J927"/>
<organism evidence="1 2">
    <name type="scientific">Lepidopterella palustris CBS 459.81</name>
    <dbReference type="NCBI Taxonomy" id="1314670"/>
    <lineage>
        <taxon>Eukaryota</taxon>
        <taxon>Fungi</taxon>
        <taxon>Dikarya</taxon>
        <taxon>Ascomycota</taxon>
        <taxon>Pezizomycotina</taxon>
        <taxon>Dothideomycetes</taxon>
        <taxon>Pleosporomycetidae</taxon>
        <taxon>Mytilinidiales</taxon>
        <taxon>Argynnaceae</taxon>
        <taxon>Lepidopterella</taxon>
    </lineage>
</organism>
<proteinExistence type="predicted"/>
<accession>A0A8E2J927</accession>
<name>A0A8E2J927_9PEZI</name>
<protein>
    <submittedName>
        <fullName evidence="1">Uncharacterized protein</fullName>
    </submittedName>
</protein>
<keyword evidence="2" id="KW-1185">Reference proteome</keyword>